<protein>
    <submittedName>
        <fullName evidence="1">MarR family transcriptional regulator</fullName>
    </submittedName>
</protein>
<proteinExistence type="predicted"/>
<evidence type="ECO:0000313" key="1">
    <source>
        <dbReference type="EMBL" id="MEJ8662105.1"/>
    </source>
</evidence>
<sequence length="163" mass="18256">MDTNEPHWLTDEERQSWLALFITLLRLPAALDAQLQRDADISHFEYQVLAGLSEGPERTLRMSTLAVLAAGSLSRLSHVVTRLEKQGWVRRTPDPTDGRYTLAILTDAGLEKVVATAPRHVEEVRRLVFDPLTKAQVKQLREIGGRINRAIGPEGLYPGQLPN</sequence>
<name>A0ACC6QV11_9ACTN</name>
<comment type="caution">
    <text evidence="1">The sequence shown here is derived from an EMBL/GenBank/DDBJ whole genome shotgun (WGS) entry which is preliminary data.</text>
</comment>
<dbReference type="EMBL" id="JBBKAI010000002">
    <property type="protein sequence ID" value="MEJ8662105.1"/>
    <property type="molecule type" value="Genomic_DNA"/>
</dbReference>
<gene>
    <name evidence="1" type="ORF">WKI58_37460</name>
</gene>
<accession>A0ACC6QV11</accession>
<evidence type="ECO:0000313" key="2">
    <source>
        <dbReference type="Proteomes" id="UP001375539"/>
    </source>
</evidence>
<reference evidence="1" key="1">
    <citation type="submission" date="2024-03" db="EMBL/GenBank/DDBJ databases">
        <title>Novel Streptomyces species of biotechnological and ecological value are a feature of Machair soil.</title>
        <authorList>
            <person name="Prole J.R."/>
            <person name="Goodfellow M."/>
            <person name="Allenby N."/>
            <person name="Ward A.C."/>
        </authorList>
    </citation>
    <scope>NUCLEOTIDE SEQUENCE</scope>
    <source>
        <strain evidence="1">MS1.AVA.4</strain>
    </source>
</reference>
<keyword evidence="2" id="KW-1185">Reference proteome</keyword>
<organism evidence="1 2">
    <name type="scientific">Streptomyces pratisoli</name>
    <dbReference type="NCBI Taxonomy" id="3139917"/>
    <lineage>
        <taxon>Bacteria</taxon>
        <taxon>Bacillati</taxon>
        <taxon>Actinomycetota</taxon>
        <taxon>Actinomycetes</taxon>
        <taxon>Kitasatosporales</taxon>
        <taxon>Streptomycetaceae</taxon>
        <taxon>Streptomyces</taxon>
    </lineage>
</organism>
<dbReference type="Proteomes" id="UP001375539">
    <property type="component" value="Unassembled WGS sequence"/>
</dbReference>